<dbReference type="PANTHER" id="PTHR43615:SF1">
    <property type="entry name" value="PPDK_N DOMAIN-CONTAINING PROTEIN"/>
    <property type="match status" value="1"/>
</dbReference>
<dbReference type="Gene3D" id="3.30.1490.20">
    <property type="entry name" value="ATP-grasp fold, A domain"/>
    <property type="match status" value="1"/>
</dbReference>
<dbReference type="Proteomes" id="UP000533598">
    <property type="component" value="Unassembled WGS sequence"/>
</dbReference>
<dbReference type="EMBL" id="JACHMH010000001">
    <property type="protein sequence ID" value="MBB4680992.1"/>
    <property type="molecule type" value="Genomic_DNA"/>
</dbReference>
<evidence type="ECO:0000313" key="3">
    <source>
        <dbReference type="EMBL" id="MBB4680992.1"/>
    </source>
</evidence>
<dbReference type="Pfam" id="PF01326">
    <property type="entry name" value="PPDK_N"/>
    <property type="match status" value="1"/>
</dbReference>
<organism evidence="3 4">
    <name type="scientific">Crossiella cryophila</name>
    <dbReference type="NCBI Taxonomy" id="43355"/>
    <lineage>
        <taxon>Bacteria</taxon>
        <taxon>Bacillati</taxon>
        <taxon>Actinomycetota</taxon>
        <taxon>Actinomycetes</taxon>
        <taxon>Pseudonocardiales</taxon>
        <taxon>Pseudonocardiaceae</taxon>
        <taxon>Crossiella</taxon>
    </lineage>
</organism>
<gene>
    <name evidence="3" type="ORF">HNR67_007110</name>
</gene>
<name>A0A7W7FX61_9PSEU</name>
<dbReference type="InterPro" id="IPR013815">
    <property type="entry name" value="ATP_grasp_subdomain_1"/>
</dbReference>
<comment type="caution">
    <text evidence="3">The sequence shown here is derived from an EMBL/GenBank/DDBJ whole genome shotgun (WGS) entry which is preliminary data.</text>
</comment>
<keyword evidence="3" id="KW-0418">Kinase</keyword>
<evidence type="ECO:0000259" key="2">
    <source>
        <dbReference type="Pfam" id="PF01326"/>
    </source>
</evidence>
<dbReference type="PANTHER" id="PTHR43615">
    <property type="entry name" value="PHOSPHOENOLPYRUVATE SYNTHASE-RELATED"/>
    <property type="match status" value="1"/>
</dbReference>
<dbReference type="InterPro" id="IPR002192">
    <property type="entry name" value="PPDK_AMP/ATP-bd"/>
</dbReference>
<dbReference type="GO" id="GO:0005524">
    <property type="term" value="F:ATP binding"/>
    <property type="evidence" value="ECO:0007669"/>
    <property type="project" value="InterPro"/>
</dbReference>
<dbReference type="SUPFAM" id="SSF52009">
    <property type="entry name" value="Phosphohistidine domain"/>
    <property type="match status" value="1"/>
</dbReference>
<dbReference type="EC" id="2.7.9.2" evidence="3"/>
<dbReference type="RefSeq" id="WP_185007204.1">
    <property type="nucleotide sequence ID" value="NZ_BAAAUI010000039.1"/>
</dbReference>
<dbReference type="Gene3D" id="3.30.470.20">
    <property type="entry name" value="ATP-grasp fold, B domain"/>
    <property type="match status" value="1"/>
</dbReference>
<evidence type="ECO:0000313" key="4">
    <source>
        <dbReference type="Proteomes" id="UP000533598"/>
    </source>
</evidence>
<keyword evidence="4" id="KW-1185">Reference proteome</keyword>
<dbReference type="Gene3D" id="3.50.30.10">
    <property type="entry name" value="Phosphohistidine domain"/>
    <property type="match status" value="1"/>
</dbReference>
<evidence type="ECO:0000259" key="1">
    <source>
        <dbReference type="Pfam" id="PF00391"/>
    </source>
</evidence>
<keyword evidence="3" id="KW-0670">Pyruvate</keyword>
<reference evidence="3 4" key="1">
    <citation type="submission" date="2020-08" db="EMBL/GenBank/DDBJ databases">
        <title>Sequencing the genomes of 1000 actinobacteria strains.</title>
        <authorList>
            <person name="Klenk H.-P."/>
        </authorList>
    </citation>
    <scope>NUCLEOTIDE SEQUENCE [LARGE SCALE GENOMIC DNA]</scope>
    <source>
        <strain evidence="3 4">DSM 44230</strain>
    </source>
</reference>
<dbReference type="InterPro" id="IPR008279">
    <property type="entry name" value="PEP-util_enz_mobile_dom"/>
</dbReference>
<feature type="domain" description="PEP-utilising enzyme mobile" evidence="1">
    <location>
        <begin position="753"/>
        <end position="823"/>
    </location>
</feature>
<sequence>MSVGLVLPLGAEQADLTTAGGKGESLSALVRAGIPVPPGFHITTTAYRDFTAGPLTALIHQALTTEPEDASATIAAAFARAPFPASTATAILAAYADLGSPAVAVRSSATAEDLPGLSFAGQQDSFLNITGEEALLDAVRRCWASLWTARAIGYRARHGITGDLALAVVVQELVPADSAGVLFTANPITGAQDELVINAAWGLGEAVVGGQVTPDTYVITDDTVTTREVADKTVRTVRTSRGTRDEPVPTDLRWLPVLTNPQALELAALGHRIHQLYRRPTDIEWAWHDGRFAILQARPITTVVRETWNDSRLGDYLWTSANLGEAIPSVMTPATWSLVRAVSVSSLGGHPMNGNIGGRFYLNISLSLGLADAVGAGRFLRRANENLWGRIGEDLPRLPTSRLTLIRLALRTAISELGTARTLRRRLPDLLATGQERSRDLRERIGKTDEPAELARLWDTELDHVLRVDAHLLSAAARTVALDQTRVRTRLEKLVDPGEVTALLSGAHGAGGDLASLGPVLGLAELRAGRLDRDAYAAAWGHRGPDEFEVSIPRPAETPAWIEAQLRTLGTGEQDPSTLLARQAQLRQAAWHRLQTQHPKQAAKLWPKLDQAARAARRREQARSEFARLFWIFRAFLIRAGELTGHGDDLFYLAIEETVRVLHGDPAPLTAVPARRAAHEHYRALPLYPTLLRGHFDPDTWAADPHRRTDRHDATATPAPAPDDLVRGFGGVAGVVEGLVRLLHTVEDGARLQPGEILVTTVTNIGWTPLFPRAAAVVTDIGAPLSHAAIVARELGIPAVVGCGDATTRLRTGDRVRVDGGQGTVTVIDSAP</sequence>
<dbReference type="InterPro" id="IPR051549">
    <property type="entry name" value="PEP_Utilizing_Enz"/>
</dbReference>
<dbReference type="GO" id="GO:0008986">
    <property type="term" value="F:pyruvate, water dikinase activity"/>
    <property type="evidence" value="ECO:0007669"/>
    <property type="project" value="UniProtKB-EC"/>
</dbReference>
<dbReference type="SUPFAM" id="SSF56059">
    <property type="entry name" value="Glutathione synthetase ATP-binding domain-like"/>
    <property type="match status" value="1"/>
</dbReference>
<accession>A0A7W7FX61</accession>
<protein>
    <submittedName>
        <fullName evidence="3">Pyruvate,water dikinase</fullName>
        <ecNumber evidence="3">2.7.9.2</ecNumber>
    </submittedName>
</protein>
<dbReference type="Pfam" id="PF00391">
    <property type="entry name" value="PEP-utilizers"/>
    <property type="match status" value="1"/>
</dbReference>
<keyword evidence="3" id="KW-0808">Transferase</keyword>
<feature type="domain" description="Pyruvate phosphate dikinase AMP/ATP-binding" evidence="2">
    <location>
        <begin position="18"/>
        <end position="306"/>
    </location>
</feature>
<proteinExistence type="predicted"/>
<dbReference type="AlphaFoldDB" id="A0A7W7FX61"/>
<dbReference type="InterPro" id="IPR036637">
    <property type="entry name" value="Phosphohistidine_dom_sf"/>
</dbReference>